<evidence type="ECO:0000256" key="2">
    <source>
        <dbReference type="ARBA" id="ARBA00023604"/>
    </source>
</evidence>
<keyword evidence="4" id="KW-1185">Reference proteome</keyword>
<dbReference type="Proteomes" id="UP000800093">
    <property type="component" value="Unassembled WGS sequence"/>
</dbReference>
<dbReference type="EMBL" id="ML986714">
    <property type="protein sequence ID" value="KAF2259242.1"/>
    <property type="molecule type" value="Genomic_DNA"/>
</dbReference>
<comment type="caution">
    <text evidence="3">The sequence shown here is derived from an EMBL/GenBank/DDBJ whole genome shotgun (WGS) entry which is preliminary data.</text>
</comment>
<dbReference type="PANTHER" id="PTHR34598">
    <property type="entry name" value="BLL6449 PROTEIN"/>
    <property type="match status" value="1"/>
</dbReference>
<keyword evidence="1" id="KW-0560">Oxidoreductase</keyword>
<proteinExistence type="inferred from homology"/>
<dbReference type="OrthoDB" id="412788at2759"/>
<dbReference type="AlphaFoldDB" id="A0A9P4MYG9"/>
<evidence type="ECO:0000256" key="1">
    <source>
        <dbReference type="ARBA" id="ARBA00023002"/>
    </source>
</evidence>
<gene>
    <name evidence="3" type="ORF">CC78DRAFT_475933</name>
</gene>
<comment type="similarity">
    <text evidence="2">Belongs to the asaB hydroxylase/desaturase family.</text>
</comment>
<reference evidence="4" key="1">
    <citation type="journal article" date="2020" name="Stud. Mycol.">
        <title>101 Dothideomycetes genomes: A test case for predicting lifestyles and emergence of pathogens.</title>
        <authorList>
            <person name="Haridas S."/>
            <person name="Albert R."/>
            <person name="Binder M."/>
            <person name="Bloem J."/>
            <person name="LaButti K."/>
            <person name="Salamov A."/>
            <person name="Andreopoulos B."/>
            <person name="Baker S."/>
            <person name="Barry K."/>
            <person name="Bills G."/>
            <person name="Bluhm B."/>
            <person name="Cannon C."/>
            <person name="Castanera R."/>
            <person name="Culley D."/>
            <person name="Daum C."/>
            <person name="Ezra D."/>
            <person name="Gonzalez J."/>
            <person name="Henrissat B."/>
            <person name="Kuo A."/>
            <person name="Liang C."/>
            <person name="Lipzen A."/>
            <person name="Lutzoni F."/>
            <person name="Magnuson J."/>
            <person name="Mondo S."/>
            <person name="Nolan M."/>
            <person name="Ohm R."/>
            <person name="Pangilinan J."/>
            <person name="Park H.-J."/>
            <person name="Ramirez L."/>
            <person name="Alfaro M."/>
            <person name="Sun H."/>
            <person name="Tritt A."/>
            <person name="Yoshinaga Y."/>
            <person name="Zwiers L.-H."/>
            <person name="Turgeon B."/>
            <person name="Goodwin S."/>
            <person name="Spatafora J."/>
            <person name="Crous P."/>
            <person name="Grigoriev I."/>
        </authorList>
    </citation>
    <scope>NUCLEOTIDE SEQUENCE [LARGE SCALE GENOMIC DNA]</scope>
    <source>
        <strain evidence="4">CBS 304.66</strain>
    </source>
</reference>
<dbReference type="GO" id="GO:0008168">
    <property type="term" value="F:methyltransferase activity"/>
    <property type="evidence" value="ECO:0007669"/>
    <property type="project" value="UniProtKB-KW"/>
</dbReference>
<organism evidence="3 4">
    <name type="scientific">Lojkania enalia</name>
    <dbReference type="NCBI Taxonomy" id="147567"/>
    <lineage>
        <taxon>Eukaryota</taxon>
        <taxon>Fungi</taxon>
        <taxon>Dikarya</taxon>
        <taxon>Ascomycota</taxon>
        <taxon>Pezizomycotina</taxon>
        <taxon>Dothideomycetes</taxon>
        <taxon>Pleosporomycetidae</taxon>
        <taxon>Pleosporales</taxon>
        <taxon>Pleosporales incertae sedis</taxon>
        <taxon>Lojkania</taxon>
    </lineage>
</organism>
<evidence type="ECO:0000313" key="3">
    <source>
        <dbReference type="EMBL" id="KAF2259242.1"/>
    </source>
</evidence>
<accession>A0A9P4MYG9</accession>
<dbReference type="InterPro" id="IPR044053">
    <property type="entry name" value="AsaB-like"/>
</dbReference>
<evidence type="ECO:0000313" key="4">
    <source>
        <dbReference type="Proteomes" id="UP000800093"/>
    </source>
</evidence>
<dbReference type="GO" id="GO:0016491">
    <property type="term" value="F:oxidoreductase activity"/>
    <property type="evidence" value="ECO:0007669"/>
    <property type="project" value="UniProtKB-KW"/>
</dbReference>
<dbReference type="PANTHER" id="PTHR34598:SF3">
    <property type="entry name" value="OXIDOREDUCTASE AN1597"/>
    <property type="match status" value="1"/>
</dbReference>
<dbReference type="NCBIfam" id="NF041278">
    <property type="entry name" value="CmcJ_NvfI_EfuI"/>
    <property type="match status" value="1"/>
</dbReference>
<protein>
    <submittedName>
        <fullName evidence="3">CmcJ-like methyltransferase</fullName>
    </submittedName>
</protein>
<name>A0A9P4MYG9_9PLEO</name>
<dbReference type="GO" id="GO:0032259">
    <property type="term" value="P:methylation"/>
    <property type="evidence" value="ECO:0007669"/>
    <property type="project" value="UniProtKB-KW"/>
</dbReference>
<sequence>MVQTTLQYLARDKLYKTEKPYSAEFEVDESDSVRKTNYILETQPVTVQAIKSSDNFDLDTNGFCVINERTNLNIQQALTDPESVELAYFEEIEAILSRHFPEYRRLEPIELVIRKRDERFPSEDTAIIAHEQPACLTHSDYSVRGAILHLKDSFPNQEKYFEANAFDMINVWRPLVGPNDDWPLAICDFTSIDLEKDVAISDRLHADRVGENLLLHPNKGHRWYYIPGQQPENLLVFRNVDSTNRRARAFHCAFFNPNSQGPPRQSCEVRFVAFR</sequence>